<keyword evidence="3" id="KW-1185">Reference proteome</keyword>
<dbReference type="Gene3D" id="3.10.290.10">
    <property type="entry name" value="RNA-binding S4 domain"/>
    <property type="match status" value="1"/>
</dbReference>
<reference evidence="2" key="1">
    <citation type="submission" date="2022-10" db="EMBL/GenBank/DDBJ databases">
        <title>Characterization and whole genome sequencing of a new Roseateles species, isolated from fresh water.</title>
        <authorList>
            <person name="Guliayeva D.Y."/>
            <person name="Akhremchuk A.E."/>
            <person name="Sikolenko M.A."/>
            <person name="Valentovich L.N."/>
            <person name="Sidarenka A.V."/>
        </authorList>
    </citation>
    <scope>NUCLEOTIDE SEQUENCE</scope>
    <source>
        <strain evidence="2">BIM B-1768</strain>
    </source>
</reference>
<evidence type="ECO:0000313" key="3">
    <source>
        <dbReference type="Proteomes" id="UP001064933"/>
    </source>
</evidence>
<gene>
    <name evidence="2" type="ORF">N4261_08790</name>
</gene>
<dbReference type="EMBL" id="CP104562">
    <property type="protein sequence ID" value="UXH79957.1"/>
    <property type="molecule type" value="Genomic_DNA"/>
</dbReference>
<dbReference type="SUPFAM" id="SSF55174">
    <property type="entry name" value="Alpha-L RNA-binding motif"/>
    <property type="match status" value="1"/>
</dbReference>
<dbReference type="Pfam" id="PF13275">
    <property type="entry name" value="S4_2"/>
    <property type="match status" value="1"/>
</dbReference>
<proteinExistence type="predicted"/>
<keyword evidence="1" id="KW-0694">RNA-binding</keyword>
<dbReference type="RefSeq" id="WP_261759775.1">
    <property type="nucleotide sequence ID" value="NZ_CP104562.2"/>
</dbReference>
<name>A0ABY6B9P6_9BURK</name>
<organism evidence="2 3">
    <name type="scientific">Roseateles amylovorans</name>
    <dbReference type="NCBI Taxonomy" id="2978473"/>
    <lineage>
        <taxon>Bacteria</taxon>
        <taxon>Pseudomonadati</taxon>
        <taxon>Pseudomonadota</taxon>
        <taxon>Betaproteobacteria</taxon>
        <taxon>Burkholderiales</taxon>
        <taxon>Sphaerotilaceae</taxon>
        <taxon>Roseateles</taxon>
    </lineage>
</organism>
<dbReference type="InterPro" id="IPR036986">
    <property type="entry name" value="S4_RNA-bd_sf"/>
</dbReference>
<dbReference type="Proteomes" id="UP001064933">
    <property type="component" value="Chromosome"/>
</dbReference>
<dbReference type="PROSITE" id="PS50889">
    <property type="entry name" value="S4"/>
    <property type="match status" value="1"/>
</dbReference>
<protein>
    <submittedName>
        <fullName evidence="2">RNA-binding S4 domain-containing protein</fullName>
    </submittedName>
</protein>
<dbReference type="CDD" id="cd00165">
    <property type="entry name" value="S4"/>
    <property type="match status" value="1"/>
</dbReference>
<sequence length="79" mass="8383">MSATPTPIPFALRGDYIELDKLLKVCSLADSGGAARHLIADGQVHVDGQIELRKTAKIRAGQVVEFAGQRIEVQAPDAG</sequence>
<accession>A0ABY6B9P6</accession>
<evidence type="ECO:0000313" key="2">
    <source>
        <dbReference type="EMBL" id="UXH79957.1"/>
    </source>
</evidence>
<evidence type="ECO:0000256" key="1">
    <source>
        <dbReference type="PROSITE-ProRule" id="PRU00182"/>
    </source>
</evidence>